<evidence type="ECO:0000313" key="2">
    <source>
        <dbReference type="EMBL" id="KAJ3583468.1"/>
    </source>
</evidence>
<name>A0A9Q0I3B3_9TELE</name>
<keyword evidence="3" id="KW-1185">Reference proteome</keyword>
<reference evidence="2" key="1">
    <citation type="submission" date="2022-07" db="EMBL/GenBank/DDBJ databases">
        <title>Chromosome-level genome of Muraenolepis orangiensis.</title>
        <authorList>
            <person name="Kim J."/>
        </authorList>
    </citation>
    <scope>NUCLEOTIDE SEQUENCE</scope>
    <source>
        <strain evidence="2">KU_S4_2022</strain>
        <tissue evidence="2">Muscle</tissue>
    </source>
</reference>
<accession>A0A9Q0I3B3</accession>
<proteinExistence type="predicted"/>
<feature type="region of interest" description="Disordered" evidence="1">
    <location>
        <begin position="23"/>
        <end position="62"/>
    </location>
</feature>
<sequence length="62" mass="6568">PLWLTSDNRQAVCRCITMMVLVPSRPPLGSSKDPGSTAQPTTTGRGESGRATGAVRSLRRKG</sequence>
<protein>
    <submittedName>
        <fullName evidence="2">Uncharacterized protein</fullName>
    </submittedName>
</protein>
<feature type="non-terminal residue" evidence="2">
    <location>
        <position position="1"/>
    </location>
</feature>
<dbReference type="AlphaFoldDB" id="A0A9Q0I3B3"/>
<feature type="non-terminal residue" evidence="2">
    <location>
        <position position="62"/>
    </location>
</feature>
<organism evidence="2 3">
    <name type="scientific">Muraenolepis orangiensis</name>
    <name type="common">Patagonian moray cod</name>
    <dbReference type="NCBI Taxonomy" id="630683"/>
    <lineage>
        <taxon>Eukaryota</taxon>
        <taxon>Metazoa</taxon>
        <taxon>Chordata</taxon>
        <taxon>Craniata</taxon>
        <taxon>Vertebrata</taxon>
        <taxon>Euteleostomi</taxon>
        <taxon>Actinopterygii</taxon>
        <taxon>Neopterygii</taxon>
        <taxon>Teleostei</taxon>
        <taxon>Neoteleostei</taxon>
        <taxon>Acanthomorphata</taxon>
        <taxon>Zeiogadaria</taxon>
        <taxon>Gadariae</taxon>
        <taxon>Gadiformes</taxon>
        <taxon>Muraenolepidoidei</taxon>
        <taxon>Muraenolepididae</taxon>
        <taxon>Muraenolepis</taxon>
    </lineage>
</organism>
<comment type="caution">
    <text evidence="2">The sequence shown here is derived from an EMBL/GenBank/DDBJ whole genome shotgun (WGS) entry which is preliminary data.</text>
</comment>
<evidence type="ECO:0000313" key="3">
    <source>
        <dbReference type="Proteomes" id="UP001148018"/>
    </source>
</evidence>
<gene>
    <name evidence="2" type="ORF">NHX12_017277</name>
</gene>
<dbReference type="Proteomes" id="UP001148018">
    <property type="component" value="Unassembled WGS sequence"/>
</dbReference>
<dbReference type="EMBL" id="JANIIK010000325">
    <property type="protein sequence ID" value="KAJ3583468.1"/>
    <property type="molecule type" value="Genomic_DNA"/>
</dbReference>
<feature type="compositionally biased region" description="Polar residues" evidence="1">
    <location>
        <begin position="33"/>
        <end position="45"/>
    </location>
</feature>
<evidence type="ECO:0000256" key="1">
    <source>
        <dbReference type="SAM" id="MobiDB-lite"/>
    </source>
</evidence>